<dbReference type="EMBL" id="BAAAGS010000012">
    <property type="protein sequence ID" value="GAA0523473.1"/>
    <property type="molecule type" value="Genomic_DNA"/>
</dbReference>
<gene>
    <name evidence="2" type="ORF">GCM10009533_23390</name>
</gene>
<evidence type="ECO:0000256" key="1">
    <source>
        <dbReference type="SAM" id="MobiDB-lite"/>
    </source>
</evidence>
<feature type="region of interest" description="Disordered" evidence="1">
    <location>
        <begin position="85"/>
        <end position="104"/>
    </location>
</feature>
<reference evidence="3" key="1">
    <citation type="journal article" date="2019" name="Int. J. Syst. Evol. Microbiol.">
        <title>The Global Catalogue of Microorganisms (GCM) 10K type strain sequencing project: providing services to taxonomists for standard genome sequencing and annotation.</title>
        <authorList>
            <consortium name="The Broad Institute Genomics Platform"/>
            <consortium name="The Broad Institute Genome Sequencing Center for Infectious Disease"/>
            <person name="Wu L."/>
            <person name="Ma J."/>
        </authorList>
    </citation>
    <scope>NUCLEOTIDE SEQUENCE [LARGE SCALE GENOMIC DNA]</scope>
    <source>
        <strain evidence="3">JCM 10303</strain>
    </source>
</reference>
<evidence type="ECO:0000313" key="2">
    <source>
        <dbReference type="EMBL" id="GAA0523473.1"/>
    </source>
</evidence>
<organism evidence="2 3">
    <name type="scientific">Saccharopolyspora erythraea</name>
    <name type="common">Streptomyces erythraeus</name>
    <dbReference type="NCBI Taxonomy" id="1836"/>
    <lineage>
        <taxon>Bacteria</taxon>
        <taxon>Bacillati</taxon>
        <taxon>Actinomycetota</taxon>
        <taxon>Actinomycetes</taxon>
        <taxon>Pseudonocardiales</taxon>
        <taxon>Pseudonocardiaceae</taxon>
        <taxon>Saccharopolyspora</taxon>
    </lineage>
</organism>
<protein>
    <submittedName>
        <fullName evidence="2">Uncharacterized protein</fullName>
    </submittedName>
</protein>
<feature type="compositionally biased region" description="Basic and acidic residues" evidence="1">
    <location>
        <begin position="95"/>
        <end position="104"/>
    </location>
</feature>
<comment type="caution">
    <text evidence="2">The sequence shown here is derived from an EMBL/GenBank/DDBJ whole genome shotgun (WGS) entry which is preliminary data.</text>
</comment>
<evidence type="ECO:0000313" key="3">
    <source>
        <dbReference type="Proteomes" id="UP001500729"/>
    </source>
</evidence>
<keyword evidence="3" id="KW-1185">Reference proteome</keyword>
<proteinExistence type="predicted"/>
<accession>A0ABP3MQV2</accession>
<sequence>MRTPRSGSKTEFHHTDELRALDGWRAGPVQQAATRAGRRGRSIRYLPLFAWTDPKTRFNKALTRRRLLASLSLYEISLPRYGISDLGDRSGIAPEDSRRRCPWI</sequence>
<name>A0ABP3MQV2_SACER</name>
<dbReference type="Proteomes" id="UP001500729">
    <property type="component" value="Unassembled WGS sequence"/>
</dbReference>